<dbReference type="InterPro" id="IPR008201">
    <property type="entry name" value="HepT-like"/>
</dbReference>
<evidence type="ECO:0000256" key="4">
    <source>
        <dbReference type="ARBA" id="ARBA00022741"/>
    </source>
</evidence>
<protein>
    <recommendedName>
        <fullName evidence="8">Nucleotidyltransferase</fullName>
    </recommendedName>
</protein>
<keyword evidence="5" id="KW-0378">Hydrolase</keyword>
<dbReference type="EMBL" id="AYKG01000025">
    <property type="protein sequence ID" value="ROO27576.1"/>
    <property type="molecule type" value="Genomic_DNA"/>
</dbReference>
<evidence type="ECO:0000256" key="3">
    <source>
        <dbReference type="ARBA" id="ARBA00022722"/>
    </source>
</evidence>
<evidence type="ECO:0008006" key="8">
    <source>
        <dbReference type="Google" id="ProtNLM"/>
    </source>
</evidence>
<dbReference type="InParanoid" id="A0A423PPM2"/>
<comment type="caution">
    <text evidence="6">The sequence shown here is derived from an EMBL/GenBank/DDBJ whole genome shotgun (WGS) entry which is preliminary data.</text>
</comment>
<evidence type="ECO:0000256" key="5">
    <source>
        <dbReference type="ARBA" id="ARBA00022801"/>
    </source>
</evidence>
<keyword evidence="7" id="KW-1185">Reference proteome</keyword>
<dbReference type="GO" id="GO:0004540">
    <property type="term" value="F:RNA nuclease activity"/>
    <property type="evidence" value="ECO:0007669"/>
    <property type="project" value="InterPro"/>
</dbReference>
<gene>
    <name evidence="6" type="ORF">SAJA_09170</name>
</gene>
<evidence type="ECO:0000256" key="1">
    <source>
        <dbReference type="ARBA" id="ARBA00022553"/>
    </source>
</evidence>
<sequence length="112" mass="12793">MSSNHREWRFYVSDMIGFAERAGTYTTGLSQETFIANNLVYDATLRNLELIGEAATHVPADVRTQYPDVPWRLIIATRNQLIHGYLGIDNDTIWSIVQTDLPQLIEALKQIE</sequence>
<reference evidence="6 7" key="1">
    <citation type="submission" date="2013-10" db="EMBL/GenBank/DDBJ databases">
        <title>Salinisphaera japonica YTM-1 Genome Sequencing.</title>
        <authorList>
            <person name="Lai Q."/>
            <person name="Li C."/>
            <person name="Shao Z."/>
        </authorList>
    </citation>
    <scope>NUCLEOTIDE SEQUENCE [LARGE SCALE GENOMIC DNA]</scope>
    <source>
        <strain evidence="6 7">YTM-1</strain>
    </source>
</reference>
<keyword evidence="4" id="KW-0547">Nucleotide-binding</keyword>
<keyword evidence="2" id="KW-1277">Toxin-antitoxin system</keyword>
<dbReference type="GO" id="GO:0110001">
    <property type="term" value="C:toxin-antitoxin complex"/>
    <property type="evidence" value="ECO:0007669"/>
    <property type="project" value="InterPro"/>
</dbReference>
<keyword evidence="1" id="KW-0597">Phosphoprotein</keyword>
<name>A0A423PPM2_9GAMM</name>
<evidence type="ECO:0000313" key="6">
    <source>
        <dbReference type="EMBL" id="ROO27576.1"/>
    </source>
</evidence>
<dbReference type="GO" id="GO:0016787">
    <property type="term" value="F:hydrolase activity"/>
    <property type="evidence" value="ECO:0007669"/>
    <property type="project" value="UniProtKB-KW"/>
</dbReference>
<dbReference type="InterPro" id="IPR051813">
    <property type="entry name" value="HepT_RNase_toxin"/>
</dbReference>
<dbReference type="PANTHER" id="PTHR34139">
    <property type="entry name" value="UPF0331 PROTEIN MJ0127"/>
    <property type="match status" value="1"/>
</dbReference>
<proteinExistence type="predicted"/>
<dbReference type="PANTHER" id="PTHR34139:SF1">
    <property type="entry name" value="RNASE MJ1380-RELATED"/>
    <property type="match status" value="1"/>
</dbReference>
<evidence type="ECO:0000313" key="7">
    <source>
        <dbReference type="Proteomes" id="UP000285310"/>
    </source>
</evidence>
<dbReference type="GO" id="GO:0000166">
    <property type="term" value="F:nucleotide binding"/>
    <property type="evidence" value="ECO:0007669"/>
    <property type="project" value="UniProtKB-KW"/>
</dbReference>
<dbReference type="Proteomes" id="UP000285310">
    <property type="component" value="Unassembled WGS sequence"/>
</dbReference>
<dbReference type="AlphaFoldDB" id="A0A423PPM2"/>
<keyword evidence="3" id="KW-0540">Nuclease</keyword>
<dbReference type="Pfam" id="PF01934">
    <property type="entry name" value="HepT-like"/>
    <property type="match status" value="1"/>
</dbReference>
<evidence type="ECO:0000256" key="2">
    <source>
        <dbReference type="ARBA" id="ARBA00022649"/>
    </source>
</evidence>
<organism evidence="6 7">
    <name type="scientific">Salinisphaera japonica YTM-1</name>
    <dbReference type="NCBI Taxonomy" id="1209778"/>
    <lineage>
        <taxon>Bacteria</taxon>
        <taxon>Pseudomonadati</taxon>
        <taxon>Pseudomonadota</taxon>
        <taxon>Gammaproteobacteria</taxon>
        <taxon>Salinisphaerales</taxon>
        <taxon>Salinisphaeraceae</taxon>
        <taxon>Salinisphaera</taxon>
    </lineage>
</organism>
<accession>A0A423PPM2</accession>